<feature type="compositionally biased region" description="Polar residues" evidence="1">
    <location>
        <begin position="192"/>
        <end position="211"/>
    </location>
</feature>
<feature type="region of interest" description="Disordered" evidence="1">
    <location>
        <begin position="1"/>
        <end position="26"/>
    </location>
</feature>
<feature type="region of interest" description="Disordered" evidence="1">
    <location>
        <begin position="82"/>
        <end position="113"/>
    </location>
</feature>
<organism evidence="2 3">
    <name type="scientific">Oikopleura dioica</name>
    <name type="common">Tunicate</name>
    <dbReference type="NCBI Taxonomy" id="34765"/>
    <lineage>
        <taxon>Eukaryota</taxon>
        <taxon>Metazoa</taxon>
        <taxon>Chordata</taxon>
        <taxon>Tunicata</taxon>
        <taxon>Appendicularia</taxon>
        <taxon>Copelata</taxon>
        <taxon>Oikopleuridae</taxon>
        <taxon>Oikopleura</taxon>
    </lineage>
</organism>
<protein>
    <submittedName>
        <fullName evidence="2">Uncharacterized protein</fullName>
    </submittedName>
</protein>
<gene>
    <name evidence="2" type="ORF">GSOID_T00010080001</name>
</gene>
<proteinExistence type="predicted"/>
<feature type="compositionally biased region" description="Low complexity" evidence="1">
    <location>
        <begin position="14"/>
        <end position="26"/>
    </location>
</feature>
<name>E4XZB7_OIKDI</name>
<dbReference type="AlphaFoldDB" id="E4XZB7"/>
<feature type="region of interest" description="Disordered" evidence="1">
    <location>
        <begin position="134"/>
        <end position="157"/>
    </location>
</feature>
<dbReference type="EMBL" id="FN653392">
    <property type="protein sequence ID" value="CBY14979.1"/>
    <property type="molecule type" value="Genomic_DNA"/>
</dbReference>
<feature type="region of interest" description="Disordered" evidence="1">
    <location>
        <begin position="179"/>
        <end position="211"/>
    </location>
</feature>
<reference evidence="2 3" key="1">
    <citation type="journal article" date="2010" name="Science">
        <title>Plasticity of animal genome architecture unmasked by rapid evolution of a pelagic tunicate.</title>
        <authorList>
            <person name="Denoeud F."/>
            <person name="Henriet S."/>
            <person name="Mungpakdee S."/>
            <person name="Aury J.M."/>
            <person name="Da Silva C."/>
            <person name="Brinkmann H."/>
            <person name="Mikhaleva J."/>
            <person name="Olsen L.C."/>
            <person name="Jubin C."/>
            <person name="Canestro C."/>
            <person name="Bouquet J.M."/>
            <person name="Danks G."/>
            <person name="Poulain J."/>
            <person name="Campsteijn C."/>
            <person name="Adamski M."/>
            <person name="Cross I."/>
            <person name="Yadetie F."/>
            <person name="Muffato M."/>
            <person name="Louis A."/>
            <person name="Butcher S."/>
            <person name="Tsagkogeorga G."/>
            <person name="Konrad A."/>
            <person name="Singh S."/>
            <person name="Jensen M.F."/>
            <person name="Cong E.H."/>
            <person name="Eikeseth-Otteraa H."/>
            <person name="Noel B."/>
            <person name="Anthouard V."/>
            <person name="Porcel B.M."/>
            <person name="Kachouri-Lafond R."/>
            <person name="Nishino A."/>
            <person name="Ugolini M."/>
            <person name="Chourrout P."/>
            <person name="Nishida H."/>
            <person name="Aasland R."/>
            <person name="Huzurbazar S."/>
            <person name="Westhof E."/>
            <person name="Delsuc F."/>
            <person name="Lehrach H."/>
            <person name="Reinhardt R."/>
            <person name="Weissenbach J."/>
            <person name="Roy S.W."/>
            <person name="Artiguenave F."/>
            <person name="Postlethwait J.H."/>
            <person name="Manak J.R."/>
            <person name="Thompson E.M."/>
            <person name="Jaillon O."/>
            <person name="Du Pasquier L."/>
            <person name="Boudinot P."/>
            <person name="Liberles D.A."/>
            <person name="Volff J.N."/>
            <person name="Philippe H."/>
            <person name="Lenhard B."/>
            <person name="Roest Crollius H."/>
            <person name="Wincker P."/>
            <person name="Chourrout D."/>
        </authorList>
    </citation>
    <scope>NUCLEOTIDE SEQUENCE [LARGE SCALE GENOMIC DNA]</scope>
</reference>
<accession>E4XZB7</accession>
<feature type="compositionally biased region" description="Basic residues" evidence="1">
    <location>
        <begin position="1"/>
        <end position="11"/>
    </location>
</feature>
<evidence type="ECO:0000256" key="1">
    <source>
        <dbReference type="SAM" id="MobiDB-lite"/>
    </source>
</evidence>
<evidence type="ECO:0000313" key="2">
    <source>
        <dbReference type="EMBL" id="CBY14979.1"/>
    </source>
</evidence>
<dbReference type="Proteomes" id="UP000001307">
    <property type="component" value="Unassembled WGS sequence"/>
</dbReference>
<sequence>MEQRVKTRRLTRLAAETPEAPAAPYSLPASSTFIAEASPHSLTRSSHSTGSYRPLPERLTVSQIDNAALSAIIDETVLQSRVTPAPGATDATRRSDDSASSVGSGGTVFRATSPRSAPFPRVAAGVRSSSWAHPYACPGRGSPRRASYVPGSHSRSKLPRRSFILPTRGDLTEFHDEMNGIVGRELPDRSSRSTGSTPERSSTLTPTGPASTSPLILPNCLYTVLASRGFNDDSTSFPLHLVPSVLVPEYPWSTIELFSTPGSVELPAEFLRARLRSPRDSRLDYAGISLFYIIFDIILRSSSRCHSFLATYWSIFHARRRSHHRPVSTWRSWICEFHFDR</sequence>
<keyword evidence="3" id="KW-1185">Reference proteome</keyword>
<dbReference type="InParanoid" id="E4XZB7"/>
<evidence type="ECO:0000313" key="3">
    <source>
        <dbReference type="Proteomes" id="UP000001307"/>
    </source>
</evidence>